<dbReference type="CDD" id="cd06664">
    <property type="entry name" value="IscU_like"/>
    <property type="match status" value="1"/>
</dbReference>
<dbReference type="GO" id="GO:0016226">
    <property type="term" value="P:iron-sulfur cluster assembly"/>
    <property type="evidence" value="ECO:0007669"/>
    <property type="project" value="InterPro"/>
</dbReference>
<dbReference type="Pfam" id="PF01592">
    <property type="entry name" value="NifU_N"/>
    <property type="match status" value="1"/>
</dbReference>
<dbReference type="AlphaFoldDB" id="A0A381Q0X4"/>
<sequence>MTTPTIYRDLLLEHARHPKNSGRIDNPDLQAFAQNPLCGDELELTLALSGEVIQDCKTQVRGCSICQASASMMSELILAKTLKEARQTSHIFTESLRKATSEIPETVESLRPLIDLKTHRSRIKCMKLAWDALEDCAAQHQT</sequence>
<evidence type="ECO:0000313" key="2">
    <source>
        <dbReference type="EMBL" id="SUZ72981.1"/>
    </source>
</evidence>
<dbReference type="InterPro" id="IPR002871">
    <property type="entry name" value="NIF_FeS_clus_asmbl_NifU_N"/>
</dbReference>
<evidence type="ECO:0000259" key="1">
    <source>
        <dbReference type="Pfam" id="PF01592"/>
    </source>
</evidence>
<dbReference type="EMBL" id="UINC01001163">
    <property type="protein sequence ID" value="SUZ72981.1"/>
    <property type="molecule type" value="Genomic_DNA"/>
</dbReference>
<dbReference type="PANTHER" id="PTHR10093">
    <property type="entry name" value="IRON-SULFUR CLUSTER ASSEMBLY ENZYME NIFU HOMOLOG"/>
    <property type="match status" value="1"/>
</dbReference>
<protein>
    <recommendedName>
        <fullName evidence="1">NIF system FeS cluster assembly NifU N-terminal domain-containing protein</fullName>
    </recommendedName>
</protein>
<dbReference type="GO" id="GO:0005506">
    <property type="term" value="F:iron ion binding"/>
    <property type="evidence" value="ECO:0007669"/>
    <property type="project" value="InterPro"/>
</dbReference>
<organism evidence="2">
    <name type="scientific">marine metagenome</name>
    <dbReference type="NCBI Taxonomy" id="408172"/>
    <lineage>
        <taxon>unclassified sequences</taxon>
        <taxon>metagenomes</taxon>
        <taxon>ecological metagenomes</taxon>
    </lineage>
</organism>
<dbReference type="GO" id="GO:0051536">
    <property type="term" value="F:iron-sulfur cluster binding"/>
    <property type="evidence" value="ECO:0007669"/>
    <property type="project" value="InterPro"/>
</dbReference>
<feature type="domain" description="NIF system FeS cluster assembly NifU N-terminal" evidence="1">
    <location>
        <begin position="7"/>
        <end position="93"/>
    </location>
</feature>
<accession>A0A381Q0X4</accession>
<proteinExistence type="predicted"/>
<dbReference type="Gene3D" id="3.90.1010.10">
    <property type="match status" value="1"/>
</dbReference>
<dbReference type="NCBIfam" id="TIGR01994">
    <property type="entry name" value="SUF_scaf_2"/>
    <property type="match status" value="1"/>
</dbReference>
<name>A0A381Q0X4_9ZZZZ</name>
<reference evidence="2" key="1">
    <citation type="submission" date="2018-05" db="EMBL/GenBank/DDBJ databases">
        <authorList>
            <person name="Lanie J.A."/>
            <person name="Ng W.-L."/>
            <person name="Kazmierczak K.M."/>
            <person name="Andrzejewski T.M."/>
            <person name="Davidsen T.M."/>
            <person name="Wayne K.J."/>
            <person name="Tettelin H."/>
            <person name="Glass J.I."/>
            <person name="Rusch D."/>
            <person name="Podicherti R."/>
            <person name="Tsui H.-C.T."/>
            <person name="Winkler M.E."/>
        </authorList>
    </citation>
    <scope>NUCLEOTIDE SEQUENCE</scope>
</reference>
<dbReference type="SUPFAM" id="SSF82649">
    <property type="entry name" value="SufE/NifU"/>
    <property type="match status" value="1"/>
</dbReference>
<gene>
    <name evidence="2" type="ORF">METZ01_LOCUS25835</name>
</gene>